<sequence length="170" mass="19374">FDQQRLDYLNGVWIRRLSVPDLAARLREFLPQAREEQLPPIAAMVQERIRRLDEVPSLLEFAFTEPMPPLELLCGRLEPDAARQFLELADPLLDGDLGDLMERLKEAAAGSFPEDAKQAKQHFKECMQVLRVAITGQRISPPLPESISLIGNENAHRRIARAIERLTQRS</sequence>
<keyword evidence="2" id="KW-0547">Nucleotide-binding</keyword>
<accession>T0Z5T7</accession>
<feature type="non-terminal residue" evidence="7">
    <location>
        <position position="1"/>
    </location>
</feature>
<keyword evidence="3" id="KW-0067">ATP-binding</keyword>
<name>T0Z5T7_9ZZZZ</name>
<dbReference type="GO" id="GO:0006412">
    <property type="term" value="P:translation"/>
    <property type="evidence" value="ECO:0007669"/>
    <property type="project" value="UniProtKB-KW"/>
</dbReference>
<dbReference type="GO" id="GO:0005524">
    <property type="term" value="F:ATP binding"/>
    <property type="evidence" value="ECO:0007669"/>
    <property type="project" value="UniProtKB-KW"/>
</dbReference>
<evidence type="ECO:0000256" key="4">
    <source>
        <dbReference type="ARBA" id="ARBA00022917"/>
    </source>
</evidence>
<proteinExistence type="predicted"/>
<dbReference type="InterPro" id="IPR045462">
    <property type="entry name" value="aa-tRNA-synth_I_cd-bd"/>
</dbReference>
<evidence type="ECO:0000259" key="6">
    <source>
        <dbReference type="Pfam" id="PF19269"/>
    </source>
</evidence>
<evidence type="ECO:0000256" key="1">
    <source>
        <dbReference type="ARBA" id="ARBA00022598"/>
    </source>
</evidence>
<dbReference type="InterPro" id="IPR020751">
    <property type="entry name" value="aa-tRNA-synth_I_codon-bd_sub2"/>
</dbReference>
<dbReference type="GO" id="GO:0004812">
    <property type="term" value="F:aminoacyl-tRNA ligase activity"/>
    <property type="evidence" value="ECO:0007669"/>
    <property type="project" value="UniProtKB-KW"/>
</dbReference>
<dbReference type="EMBL" id="AUZY01009929">
    <property type="protein sequence ID" value="EQD40398.1"/>
    <property type="molecule type" value="Genomic_DNA"/>
</dbReference>
<dbReference type="Pfam" id="PF19269">
    <property type="entry name" value="Anticodon_2"/>
    <property type="match status" value="1"/>
</dbReference>
<comment type="caution">
    <text evidence="7">The sequence shown here is derived from an EMBL/GenBank/DDBJ whole genome shotgun (WGS) entry which is preliminary data.</text>
</comment>
<evidence type="ECO:0000256" key="2">
    <source>
        <dbReference type="ARBA" id="ARBA00022741"/>
    </source>
</evidence>
<evidence type="ECO:0000256" key="5">
    <source>
        <dbReference type="ARBA" id="ARBA00023146"/>
    </source>
</evidence>
<keyword evidence="1" id="KW-0436">Ligase</keyword>
<dbReference type="GO" id="GO:0000049">
    <property type="term" value="F:tRNA binding"/>
    <property type="evidence" value="ECO:0007669"/>
    <property type="project" value="InterPro"/>
</dbReference>
<keyword evidence="4" id="KW-0648">Protein biosynthesis</keyword>
<gene>
    <name evidence="7" type="ORF">B1B_14934</name>
</gene>
<keyword evidence="5 7" id="KW-0030">Aminoacyl-tRNA synthetase</keyword>
<feature type="domain" description="Aminoacyl-tRNA synthetase class I anticodon-binding" evidence="6">
    <location>
        <begin position="22"/>
        <end position="163"/>
    </location>
</feature>
<evidence type="ECO:0000313" key="7">
    <source>
        <dbReference type="EMBL" id="EQD40398.1"/>
    </source>
</evidence>
<dbReference type="AlphaFoldDB" id="T0Z5T7"/>
<evidence type="ECO:0000256" key="3">
    <source>
        <dbReference type="ARBA" id="ARBA00022840"/>
    </source>
</evidence>
<dbReference type="InterPro" id="IPR008925">
    <property type="entry name" value="aa_tRNA-synth_I_cd-bd_sf"/>
</dbReference>
<protein>
    <submittedName>
        <fullName evidence="7">Glutamyl-tRNA synthetase</fullName>
    </submittedName>
</protein>
<dbReference type="Gene3D" id="1.10.10.350">
    <property type="match status" value="1"/>
</dbReference>
<dbReference type="SUPFAM" id="SSF48163">
    <property type="entry name" value="An anticodon-binding domain of class I aminoacyl-tRNA synthetases"/>
    <property type="match status" value="1"/>
</dbReference>
<reference evidence="7" key="1">
    <citation type="submission" date="2013-08" db="EMBL/GenBank/DDBJ databases">
        <authorList>
            <person name="Mendez C."/>
            <person name="Richter M."/>
            <person name="Ferrer M."/>
            <person name="Sanchez J."/>
        </authorList>
    </citation>
    <scope>NUCLEOTIDE SEQUENCE</scope>
</reference>
<organism evidence="7">
    <name type="scientific">mine drainage metagenome</name>
    <dbReference type="NCBI Taxonomy" id="410659"/>
    <lineage>
        <taxon>unclassified sequences</taxon>
        <taxon>metagenomes</taxon>
        <taxon>ecological metagenomes</taxon>
    </lineage>
</organism>
<reference evidence="7" key="2">
    <citation type="journal article" date="2014" name="ISME J.">
        <title>Microbial stratification in low pH oxic and suboxic macroscopic growths along an acid mine drainage.</title>
        <authorList>
            <person name="Mendez-Garcia C."/>
            <person name="Mesa V."/>
            <person name="Sprenger R.R."/>
            <person name="Richter M."/>
            <person name="Diez M.S."/>
            <person name="Solano J."/>
            <person name="Bargiela R."/>
            <person name="Golyshina O.V."/>
            <person name="Manteca A."/>
            <person name="Ramos J.L."/>
            <person name="Gallego J.R."/>
            <person name="Llorente I."/>
            <person name="Martins Dos Santos V.A."/>
            <person name="Jensen O.N."/>
            <person name="Pelaez A.I."/>
            <person name="Sanchez J."/>
            <person name="Ferrer M."/>
        </authorList>
    </citation>
    <scope>NUCLEOTIDE SEQUENCE</scope>
</reference>